<evidence type="ECO:0000259" key="1">
    <source>
        <dbReference type="PROSITE" id="PS50181"/>
    </source>
</evidence>
<gene>
    <name evidence="2" type="ORF">CONPUDRAFT_131601</name>
</gene>
<name>A0A5M3M9Z2_CONPW</name>
<dbReference type="InterPro" id="IPR001810">
    <property type="entry name" value="F-box_dom"/>
</dbReference>
<dbReference type="OMA" id="PEYRWAN"/>
<dbReference type="PROSITE" id="PS50181">
    <property type="entry name" value="FBOX"/>
    <property type="match status" value="1"/>
</dbReference>
<reference evidence="3" key="1">
    <citation type="journal article" date="2012" name="Science">
        <title>The Paleozoic origin of enzymatic lignin decomposition reconstructed from 31 fungal genomes.</title>
        <authorList>
            <person name="Floudas D."/>
            <person name="Binder M."/>
            <person name="Riley R."/>
            <person name="Barry K."/>
            <person name="Blanchette R.A."/>
            <person name="Henrissat B."/>
            <person name="Martinez A.T."/>
            <person name="Otillar R."/>
            <person name="Spatafora J.W."/>
            <person name="Yadav J.S."/>
            <person name="Aerts A."/>
            <person name="Benoit I."/>
            <person name="Boyd A."/>
            <person name="Carlson A."/>
            <person name="Copeland A."/>
            <person name="Coutinho P.M."/>
            <person name="de Vries R.P."/>
            <person name="Ferreira P."/>
            <person name="Findley K."/>
            <person name="Foster B."/>
            <person name="Gaskell J."/>
            <person name="Glotzer D."/>
            <person name="Gorecki P."/>
            <person name="Heitman J."/>
            <person name="Hesse C."/>
            <person name="Hori C."/>
            <person name="Igarashi K."/>
            <person name="Jurgens J.A."/>
            <person name="Kallen N."/>
            <person name="Kersten P."/>
            <person name="Kohler A."/>
            <person name="Kuees U."/>
            <person name="Kumar T.K.A."/>
            <person name="Kuo A."/>
            <person name="LaButti K."/>
            <person name="Larrondo L.F."/>
            <person name="Lindquist E."/>
            <person name="Ling A."/>
            <person name="Lombard V."/>
            <person name="Lucas S."/>
            <person name="Lundell T."/>
            <person name="Martin R."/>
            <person name="McLaughlin D.J."/>
            <person name="Morgenstern I."/>
            <person name="Morin E."/>
            <person name="Murat C."/>
            <person name="Nagy L.G."/>
            <person name="Nolan M."/>
            <person name="Ohm R.A."/>
            <person name="Patyshakuliyeva A."/>
            <person name="Rokas A."/>
            <person name="Ruiz-Duenas F.J."/>
            <person name="Sabat G."/>
            <person name="Salamov A."/>
            <person name="Samejima M."/>
            <person name="Schmutz J."/>
            <person name="Slot J.C."/>
            <person name="St John F."/>
            <person name="Stenlid J."/>
            <person name="Sun H."/>
            <person name="Sun S."/>
            <person name="Syed K."/>
            <person name="Tsang A."/>
            <person name="Wiebenga A."/>
            <person name="Young D."/>
            <person name="Pisabarro A."/>
            <person name="Eastwood D.C."/>
            <person name="Martin F."/>
            <person name="Cullen D."/>
            <person name="Grigoriev I.V."/>
            <person name="Hibbett D.S."/>
        </authorList>
    </citation>
    <scope>NUCLEOTIDE SEQUENCE [LARGE SCALE GENOMIC DNA]</scope>
    <source>
        <strain evidence="3">RWD-64-598 SS2</strain>
    </source>
</reference>
<sequence length="227" mass="25594">MEHASQKEPSALSLTSLPLDVVYEIFSELTPLDLLHICWTSRELRRVMMSKQSVTVWMSARKVRNDVPACRSDVSEPQWAYLLFGPPICQLCGQDAPGRPNLQLTRRVCMSCLAANTIAEYDIPKHFPEVSAEMEIAKYVPSARTALVGFPPREKGLQYWTGDVQDVVSQLTKLHADVEAGKEGAQVALDDYKASRRTVMRDCLKYGAAGELWLRRDTRDRVALIRI</sequence>
<dbReference type="EMBL" id="JH711587">
    <property type="protein sequence ID" value="EIW76068.1"/>
    <property type="molecule type" value="Genomic_DNA"/>
</dbReference>
<comment type="caution">
    <text evidence="2">The sequence shown here is derived from an EMBL/GenBank/DDBJ whole genome shotgun (WGS) entry which is preliminary data.</text>
</comment>
<dbReference type="AlphaFoldDB" id="A0A5M3M9Z2"/>
<dbReference type="GeneID" id="19200353"/>
<proteinExistence type="predicted"/>
<dbReference type="SUPFAM" id="SSF81383">
    <property type="entry name" value="F-box domain"/>
    <property type="match status" value="1"/>
</dbReference>
<evidence type="ECO:0000313" key="3">
    <source>
        <dbReference type="Proteomes" id="UP000053558"/>
    </source>
</evidence>
<protein>
    <recommendedName>
        <fullName evidence="1">F-box domain-containing protein</fullName>
    </recommendedName>
</protein>
<evidence type="ECO:0000313" key="2">
    <source>
        <dbReference type="EMBL" id="EIW76068.1"/>
    </source>
</evidence>
<dbReference type="KEGG" id="cput:CONPUDRAFT_131601"/>
<organism evidence="2 3">
    <name type="scientific">Coniophora puteana (strain RWD-64-598)</name>
    <name type="common">Brown rot fungus</name>
    <dbReference type="NCBI Taxonomy" id="741705"/>
    <lineage>
        <taxon>Eukaryota</taxon>
        <taxon>Fungi</taxon>
        <taxon>Dikarya</taxon>
        <taxon>Basidiomycota</taxon>
        <taxon>Agaricomycotina</taxon>
        <taxon>Agaricomycetes</taxon>
        <taxon>Agaricomycetidae</taxon>
        <taxon>Boletales</taxon>
        <taxon>Coniophorineae</taxon>
        <taxon>Coniophoraceae</taxon>
        <taxon>Coniophora</taxon>
    </lineage>
</organism>
<dbReference type="OrthoDB" id="2322499at2759"/>
<dbReference type="RefSeq" id="XP_007774047.1">
    <property type="nucleotide sequence ID" value="XM_007775857.1"/>
</dbReference>
<keyword evidence="3" id="KW-1185">Reference proteome</keyword>
<accession>A0A5M3M9Z2</accession>
<feature type="domain" description="F-box" evidence="1">
    <location>
        <begin position="11"/>
        <end position="60"/>
    </location>
</feature>
<dbReference type="InterPro" id="IPR036047">
    <property type="entry name" value="F-box-like_dom_sf"/>
</dbReference>
<dbReference type="Proteomes" id="UP000053558">
    <property type="component" value="Unassembled WGS sequence"/>
</dbReference>